<dbReference type="EMBL" id="CP012029">
    <property type="protein sequence ID" value="ALO25044.1"/>
    <property type="molecule type" value="Genomic_DNA"/>
</dbReference>
<evidence type="ECO:0000313" key="2">
    <source>
        <dbReference type="Proteomes" id="UP000058857"/>
    </source>
</evidence>
<proteinExistence type="predicted"/>
<reference evidence="1 2" key="1">
    <citation type="journal article" date="2015" name="PLoS Negl. Trop. Dis.">
        <title>Distribution of Plasmids in Distinct Leptospira Pathogenic Species.</title>
        <authorList>
            <person name="Wang Y."/>
            <person name="Zhuang X."/>
            <person name="Zhong Y."/>
            <person name="Zhang C."/>
            <person name="Zhang Y."/>
            <person name="Zeng L."/>
            <person name="Zhu Y."/>
            <person name="He P."/>
            <person name="Dong K."/>
            <person name="Pal U."/>
            <person name="Guo X."/>
            <person name="Qin J."/>
        </authorList>
    </citation>
    <scope>NUCLEOTIDE SEQUENCE [LARGE SCALE GENOMIC DNA]</scope>
    <source>
        <strain evidence="1 2">56604</strain>
    </source>
</reference>
<sequence length="72" mass="8145">MKIILHLFISQARSLLLTFLIGSFETGSKINKITSINCETDEESIVTERNSNPQDPLQASQKHSILFEKIVQ</sequence>
<organism evidence="1">
    <name type="scientific">Leptospira borgpetersenii serovar Ballum</name>
    <dbReference type="NCBI Taxonomy" id="280505"/>
    <lineage>
        <taxon>Bacteria</taxon>
        <taxon>Pseudomonadati</taxon>
        <taxon>Spirochaetota</taxon>
        <taxon>Spirochaetia</taxon>
        <taxon>Leptospirales</taxon>
        <taxon>Leptospiraceae</taxon>
        <taxon>Leptospira</taxon>
    </lineage>
</organism>
<protein>
    <submittedName>
        <fullName evidence="1">Uncharacterized protein</fullName>
    </submittedName>
</protein>
<accession>A0A0S2IMZ8</accession>
<evidence type="ECO:0000313" key="1">
    <source>
        <dbReference type="EMBL" id="ALO25044.1"/>
    </source>
</evidence>
<gene>
    <name evidence="1" type="ORF">LBBP_00712</name>
</gene>
<dbReference type="AlphaFoldDB" id="A0A0S2IMZ8"/>
<dbReference type="Proteomes" id="UP000058857">
    <property type="component" value="Chromosome 1"/>
</dbReference>
<name>A0A0S2IMZ8_LEPBO</name>